<accession>A0A866W099</accession>
<dbReference type="EMBL" id="MT742219">
    <property type="protein sequence ID" value="QOE77417.1"/>
    <property type="molecule type" value="Genomic_DNA"/>
</dbReference>
<proteinExistence type="predicted"/>
<gene>
    <name evidence="1" type="primary">orf2</name>
</gene>
<evidence type="ECO:0000313" key="1">
    <source>
        <dbReference type="EMBL" id="QOE77417.1"/>
    </source>
</evidence>
<reference evidence="1" key="1">
    <citation type="submission" date="2020-07" db="EMBL/GenBank/DDBJ databases">
        <authorList>
            <person name="Chen W."/>
            <person name="Faulkner N."/>
            <person name="Smith C."/>
            <person name="Hyman M."/>
        </authorList>
    </citation>
    <scope>NUCLEOTIDE SEQUENCE</scope>
    <source>
        <strain evidence="1">B276</strain>
    </source>
</reference>
<protein>
    <submittedName>
        <fullName evidence="1">Uncharacterized protein</fullName>
    </submittedName>
</protein>
<sequence length="37" mass="4140">MFGNMVHDGQVNLRLVRQRMGDANRLLDLVGVMAGVR</sequence>
<dbReference type="AlphaFoldDB" id="A0A866W099"/>
<name>A0A866W099_9NOCA</name>
<organism evidence="1">
    <name type="scientific">Rhodococcus ruber</name>
    <dbReference type="NCBI Taxonomy" id="1830"/>
    <lineage>
        <taxon>Bacteria</taxon>
        <taxon>Bacillati</taxon>
        <taxon>Actinomycetota</taxon>
        <taxon>Actinomycetes</taxon>
        <taxon>Mycobacteriales</taxon>
        <taxon>Nocardiaceae</taxon>
        <taxon>Rhodococcus</taxon>
    </lineage>
</organism>